<reference evidence="2 3" key="1">
    <citation type="submission" date="2024-05" db="EMBL/GenBank/DDBJ databases">
        <authorList>
            <person name="Duchaud E."/>
        </authorList>
    </citation>
    <scope>NUCLEOTIDE SEQUENCE [LARGE SCALE GENOMIC DNA]</scope>
    <source>
        <strain evidence="2">Ena-SAMPLE-TAB-13-05-2024-13:56:06:370-140302</strain>
    </source>
</reference>
<sequence length="115" mass="12780">MRILKNTLLFLCLLVLGSCTKAEIPLVGENPLNRPVTYTQDIQPIIFNNCLTCHSSVNPRNGLILETYAQVRNSSEFGTLIARLNDAANPMPQSGLLTADRRALFDQWKSGGYLE</sequence>
<keyword evidence="3" id="KW-1185">Reference proteome</keyword>
<dbReference type="RefSeq" id="WP_348712379.1">
    <property type="nucleotide sequence ID" value="NZ_CAXIXY010000004.1"/>
</dbReference>
<feature type="chain" id="PRO_5045350473" description="Cytochrome c domain-containing protein" evidence="1">
    <location>
        <begin position="23"/>
        <end position="115"/>
    </location>
</feature>
<organism evidence="2 3">
    <name type="scientific">Tenacibaculum platacis</name>
    <dbReference type="NCBI Taxonomy" id="3137852"/>
    <lineage>
        <taxon>Bacteria</taxon>
        <taxon>Pseudomonadati</taxon>
        <taxon>Bacteroidota</taxon>
        <taxon>Flavobacteriia</taxon>
        <taxon>Flavobacteriales</taxon>
        <taxon>Flavobacteriaceae</taxon>
        <taxon>Tenacibaculum</taxon>
    </lineage>
</organism>
<keyword evidence="1" id="KW-0732">Signal</keyword>
<protein>
    <recommendedName>
        <fullName evidence="4">Cytochrome c domain-containing protein</fullName>
    </recommendedName>
</protein>
<feature type="signal peptide" evidence="1">
    <location>
        <begin position="1"/>
        <end position="22"/>
    </location>
</feature>
<accession>A0ABM9P277</accession>
<name>A0ABM9P277_9FLAO</name>
<evidence type="ECO:0000313" key="3">
    <source>
        <dbReference type="Proteomes" id="UP001497416"/>
    </source>
</evidence>
<proteinExistence type="predicted"/>
<evidence type="ECO:0000256" key="1">
    <source>
        <dbReference type="SAM" id="SignalP"/>
    </source>
</evidence>
<comment type="caution">
    <text evidence="2">The sequence shown here is derived from an EMBL/GenBank/DDBJ whole genome shotgun (WGS) entry which is preliminary data.</text>
</comment>
<gene>
    <name evidence="2" type="ORF">T190607A01A_20827</name>
</gene>
<dbReference type="Proteomes" id="UP001497416">
    <property type="component" value="Unassembled WGS sequence"/>
</dbReference>
<dbReference type="PROSITE" id="PS51257">
    <property type="entry name" value="PROKAR_LIPOPROTEIN"/>
    <property type="match status" value="1"/>
</dbReference>
<dbReference type="EMBL" id="CAXIXY010000004">
    <property type="protein sequence ID" value="CAL2087564.1"/>
    <property type="molecule type" value="Genomic_DNA"/>
</dbReference>
<evidence type="ECO:0000313" key="2">
    <source>
        <dbReference type="EMBL" id="CAL2087564.1"/>
    </source>
</evidence>
<evidence type="ECO:0008006" key="4">
    <source>
        <dbReference type="Google" id="ProtNLM"/>
    </source>
</evidence>